<dbReference type="Pfam" id="PF00474">
    <property type="entry name" value="SSF"/>
    <property type="match status" value="1"/>
</dbReference>
<reference evidence="8 9" key="1">
    <citation type="journal article" date="2017" name="PLoS Biol.">
        <title>The sea cucumber genome provides insights into morphological evolution and visceral regeneration.</title>
        <authorList>
            <person name="Zhang X."/>
            <person name="Sun L."/>
            <person name="Yuan J."/>
            <person name="Sun Y."/>
            <person name="Gao Y."/>
            <person name="Zhang L."/>
            <person name="Li S."/>
            <person name="Dai H."/>
            <person name="Hamel J.F."/>
            <person name="Liu C."/>
            <person name="Yu Y."/>
            <person name="Liu S."/>
            <person name="Lin W."/>
            <person name="Guo K."/>
            <person name="Jin S."/>
            <person name="Xu P."/>
            <person name="Storey K.B."/>
            <person name="Huan P."/>
            <person name="Zhang T."/>
            <person name="Zhou Y."/>
            <person name="Zhang J."/>
            <person name="Lin C."/>
            <person name="Li X."/>
            <person name="Xing L."/>
            <person name="Huo D."/>
            <person name="Sun M."/>
            <person name="Wang L."/>
            <person name="Mercier A."/>
            <person name="Li F."/>
            <person name="Yang H."/>
            <person name="Xiang J."/>
        </authorList>
    </citation>
    <scope>NUCLEOTIDE SEQUENCE [LARGE SCALE GENOMIC DNA]</scope>
    <source>
        <strain evidence="8">Shaxun</strain>
        <tissue evidence="8">Muscle</tissue>
    </source>
</reference>
<gene>
    <name evidence="8" type="ORF">BSL78_08565</name>
</gene>
<feature type="transmembrane region" description="Helical" evidence="7">
    <location>
        <begin position="126"/>
        <end position="152"/>
    </location>
</feature>
<feature type="transmembrane region" description="Helical" evidence="7">
    <location>
        <begin position="360"/>
        <end position="384"/>
    </location>
</feature>
<dbReference type="PANTHER" id="PTHR11819:SF150">
    <property type="entry name" value="SODIUM_MYO-INOSITOL COTRANSPORTER"/>
    <property type="match status" value="1"/>
</dbReference>
<evidence type="ECO:0000256" key="6">
    <source>
        <dbReference type="RuleBase" id="RU362091"/>
    </source>
</evidence>
<feature type="transmembrane region" description="Helical" evidence="7">
    <location>
        <begin position="12"/>
        <end position="29"/>
    </location>
</feature>
<dbReference type="InterPro" id="IPR038377">
    <property type="entry name" value="Na/Glc_symporter_sf"/>
</dbReference>
<dbReference type="PANTHER" id="PTHR11819">
    <property type="entry name" value="SOLUTE CARRIER FAMILY 5"/>
    <property type="match status" value="1"/>
</dbReference>
<comment type="caution">
    <text evidence="8">The sequence shown here is derived from an EMBL/GenBank/DDBJ whole genome shotgun (WGS) entry which is preliminary data.</text>
</comment>
<dbReference type="InterPro" id="IPR018212">
    <property type="entry name" value="Na/solute_symporter_CS"/>
</dbReference>
<dbReference type="InterPro" id="IPR001734">
    <property type="entry name" value="Na/solute_symporter"/>
</dbReference>
<feature type="transmembrane region" description="Helical" evidence="7">
    <location>
        <begin position="292"/>
        <end position="313"/>
    </location>
</feature>
<dbReference type="AlphaFoldDB" id="A0A2G8L2R6"/>
<dbReference type="Gene3D" id="1.20.1730.10">
    <property type="entry name" value="Sodium/glucose cotransporter"/>
    <property type="match status" value="1"/>
</dbReference>
<evidence type="ECO:0000256" key="4">
    <source>
        <dbReference type="ARBA" id="ARBA00022989"/>
    </source>
</evidence>
<evidence type="ECO:0000256" key="5">
    <source>
        <dbReference type="ARBA" id="ARBA00023136"/>
    </source>
</evidence>
<keyword evidence="4 7" id="KW-1133">Transmembrane helix</keyword>
<sequence length="398" mass="43126">MATETELATLDFVIIGVYFVCVIAVGLGSMCRSNRGSAEGYFLAGSTMLWLPVGASLFASNIGSEHFIGLAGSGASSGIAVGAFELNAILILQILGWVFLPVYLAGGVFTMPDYLKKRLGGQRIQMYIAFLSLLLYIFTKISVDLFSGALFIQEALGWNLYPAIMSLLFITAIYTVTGGLAAVIYTDTLQAFIMLGGAAYLCARTFQEIGGYNTLEDQYMTAYPNETKYGNDSCGYPREDSFHMLRAPRGSDLPWPGFIFGQTTASLWYWCSDQVIVQRALSAKNLSHGKGATLFAGLCKITPLFFIVLPGMASRILFPDQVACVDPEVCEEVCGSAAGCSNLAYPLLVMNVLPTGPRGLMLAVMLSALTSSLTSIFNSGSTIFTMDIWRKLRRFLRA</sequence>
<organism evidence="8 9">
    <name type="scientific">Stichopus japonicus</name>
    <name type="common">Sea cucumber</name>
    <dbReference type="NCBI Taxonomy" id="307972"/>
    <lineage>
        <taxon>Eukaryota</taxon>
        <taxon>Metazoa</taxon>
        <taxon>Echinodermata</taxon>
        <taxon>Eleutherozoa</taxon>
        <taxon>Echinozoa</taxon>
        <taxon>Holothuroidea</taxon>
        <taxon>Aspidochirotacea</taxon>
        <taxon>Aspidochirotida</taxon>
        <taxon>Stichopodidae</taxon>
        <taxon>Apostichopus</taxon>
    </lineage>
</organism>
<dbReference type="PROSITE" id="PS00456">
    <property type="entry name" value="NA_SOLUT_SYMP_1"/>
    <property type="match status" value="1"/>
</dbReference>
<dbReference type="OrthoDB" id="6132759at2759"/>
<feature type="transmembrane region" description="Helical" evidence="7">
    <location>
        <begin position="79"/>
        <end position="105"/>
    </location>
</feature>
<protein>
    <submittedName>
        <fullName evidence="8">Putative sodium/glucose cotransporter 4</fullName>
    </submittedName>
</protein>
<comment type="similarity">
    <text evidence="2 6">Belongs to the sodium:solute symporter (SSF) (TC 2.A.21) family.</text>
</comment>
<dbReference type="STRING" id="307972.A0A2G8L2R6"/>
<evidence type="ECO:0000256" key="3">
    <source>
        <dbReference type="ARBA" id="ARBA00022692"/>
    </source>
</evidence>
<keyword evidence="5 7" id="KW-0472">Membrane</keyword>
<feature type="transmembrane region" description="Helical" evidence="7">
    <location>
        <begin position="164"/>
        <end position="185"/>
    </location>
</feature>
<dbReference type="NCBIfam" id="TIGR00813">
    <property type="entry name" value="sss"/>
    <property type="match status" value="1"/>
</dbReference>
<evidence type="ECO:0000256" key="1">
    <source>
        <dbReference type="ARBA" id="ARBA00004141"/>
    </source>
</evidence>
<keyword evidence="9" id="KW-1185">Reference proteome</keyword>
<keyword evidence="3 7" id="KW-0812">Transmembrane</keyword>
<dbReference type="EMBL" id="MRZV01000245">
    <property type="protein sequence ID" value="PIK54547.1"/>
    <property type="molecule type" value="Genomic_DNA"/>
</dbReference>
<accession>A0A2G8L2R6</accession>
<evidence type="ECO:0000313" key="9">
    <source>
        <dbReference type="Proteomes" id="UP000230750"/>
    </source>
</evidence>
<feature type="transmembrane region" description="Helical" evidence="7">
    <location>
        <begin position="41"/>
        <end position="59"/>
    </location>
</feature>
<dbReference type="GO" id="GO:0005886">
    <property type="term" value="C:plasma membrane"/>
    <property type="evidence" value="ECO:0007669"/>
    <property type="project" value="TreeGrafter"/>
</dbReference>
<proteinExistence type="inferred from homology"/>
<comment type="subcellular location">
    <subcellularLocation>
        <location evidence="1">Membrane</location>
        <topology evidence="1">Multi-pass membrane protein</topology>
    </subcellularLocation>
</comment>
<dbReference type="Proteomes" id="UP000230750">
    <property type="component" value="Unassembled WGS sequence"/>
</dbReference>
<evidence type="ECO:0000256" key="2">
    <source>
        <dbReference type="ARBA" id="ARBA00006434"/>
    </source>
</evidence>
<dbReference type="GO" id="GO:0005412">
    <property type="term" value="F:D-glucose:sodium symporter activity"/>
    <property type="evidence" value="ECO:0007669"/>
    <property type="project" value="TreeGrafter"/>
</dbReference>
<dbReference type="PROSITE" id="PS50283">
    <property type="entry name" value="NA_SOLUT_SYMP_3"/>
    <property type="match status" value="1"/>
</dbReference>
<evidence type="ECO:0000256" key="7">
    <source>
        <dbReference type="SAM" id="Phobius"/>
    </source>
</evidence>
<evidence type="ECO:0000313" key="8">
    <source>
        <dbReference type="EMBL" id="PIK54547.1"/>
    </source>
</evidence>
<name>A0A2G8L2R6_STIJA</name>